<comment type="caution">
    <text evidence="1">The sequence shown here is derived from an EMBL/GenBank/DDBJ whole genome shotgun (WGS) entry which is preliminary data.</text>
</comment>
<evidence type="ECO:0008006" key="3">
    <source>
        <dbReference type="Google" id="ProtNLM"/>
    </source>
</evidence>
<evidence type="ECO:0000313" key="1">
    <source>
        <dbReference type="EMBL" id="GJE61228.1"/>
    </source>
</evidence>
<evidence type="ECO:0000313" key="2">
    <source>
        <dbReference type="Proteomes" id="UP001055057"/>
    </source>
</evidence>
<proteinExistence type="predicted"/>
<reference evidence="1" key="1">
    <citation type="journal article" date="2021" name="Front. Microbiol.">
        <title>Comprehensive Comparative Genomics and Phenotyping of Methylobacterium Species.</title>
        <authorList>
            <person name="Alessa O."/>
            <person name="Ogura Y."/>
            <person name="Fujitani Y."/>
            <person name="Takami H."/>
            <person name="Hayashi T."/>
            <person name="Sahin N."/>
            <person name="Tani A."/>
        </authorList>
    </citation>
    <scope>NUCLEOTIDE SEQUENCE</scope>
    <source>
        <strain evidence="1">DSM 23632</strain>
    </source>
</reference>
<organism evidence="1 2">
    <name type="scientific">Methylobacterium trifolii</name>
    <dbReference type="NCBI Taxonomy" id="1003092"/>
    <lineage>
        <taxon>Bacteria</taxon>
        <taxon>Pseudomonadati</taxon>
        <taxon>Pseudomonadota</taxon>
        <taxon>Alphaproteobacteria</taxon>
        <taxon>Hyphomicrobiales</taxon>
        <taxon>Methylobacteriaceae</taxon>
        <taxon>Methylobacterium</taxon>
    </lineage>
</organism>
<dbReference type="EMBL" id="BPRB01000197">
    <property type="protein sequence ID" value="GJE61228.1"/>
    <property type="molecule type" value="Genomic_DNA"/>
</dbReference>
<gene>
    <name evidence="1" type="ORF">MPOCJGCO_3349</name>
</gene>
<accession>A0ABQ4U163</accession>
<name>A0ABQ4U163_9HYPH</name>
<reference evidence="1" key="2">
    <citation type="submission" date="2021-08" db="EMBL/GenBank/DDBJ databases">
        <authorList>
            <person name="Tani A."/>
            <person name="Ola A."/>
            <person name="Ogura Y."/>
            <person name="Katsura K."/>
            <person name="Hayashi T."/>
        </authorList>
    </citation>
    <scope>NUCLEOTIDE SEQUENCE</scope>
    <source>
        <strain evidence="1">DSM 23632</strain>
    </source>
</reference>
<sequence length="100" mass="10720">MLPRAGLPAATRWAVDSSPWSAELRTMWVSGSLITSRTCRSSSVSAPSITRSICLPSSAERSRTTRGSFCQALPIGCMRVFMTPSCSSAVTWDSRCSGTL</sequence>
<keyword evidence="2" id="KW-1185">Reference proteome</keyword>
<protein>
    <recommendedName>
        <fullName evidence="3">Secreted protein</fullName>
    </recommendedName>
</protein>
<dbReference type="Proteomes" id="UP001055057">
    <property type="component" value="Unassembled WGS sequence"/>
</dbReference>